<evidence type="ECO:0000256" key="5">
    <source>
        <dbReference type="ARBA" id="ARBA00023277"/>
    </source>
</evidence>
<organism evidence="6 7">
    <name type="scientific">Francisella persica ATCC VR-331</name>
    <dbReference type="NCBI Taxonomy" id="1086726"/>
    <lineage>
        <taxon>Bacteria</taxon>
        <taxon>Pseudomonadati</taxon>
        <taxon>Pseudomonadota</taxon>
        <taxon>Gammaproteobacteria</taxon>
        <taxon>Thiotrichales</taxon>
        <taxon>Francisellaceae</taxon>
        <taxon>Francisella</taxon>
    </lineage>
</organism>
<dbReference type="Proteomes" id="UP000242800">
    <property type="component" value="Chromosome"/>
</dbReference>
<gene>
    <name evidence="6" type="ORF">ACH24_01645</name>
</gene>
<dbReference type="GO" id="GO:0016787">
    <property type="term" value="F:hydrolase activity"/>
    <property type="evidence" value="ECO:0007669"/>
    <property type="project" value="UniProtKB-KW"/>
</dbReference>
<dbReference type="GO" id="GO:0046872">
    <property type="term" value="F:metal ion binding"/>
    <property type="evidence" value="ECO:0007669"/>
    <property type="project" value="UniProtKB-KW"/>
</dbReference>
<evidence type="ECO:0000256" key="1">
    <source>
        <dbReference type="ARBA" id="ARBA00001946"/>
    </source>
</evidence>
<protein>
    <recommendedName>
        <fullName evidence="8">Cellobiose phosphorylase</fullName>
    </recommendedName>
</protein>
<evidence type="ECO:0000256" key="2">
    <source>
        <dbReference type="ARBA" id="ARBA00022723"/>
    </source>
</evidence>
<dbReference type="PANTHER" id="PTHR31609">
    <property type="entry name" value="YDJC DEACETYLASE FAMILY MEMBER"/>
    <property type="match status" value="1"/>
</dbReference>
<dbReference type="Pfam" id="PF04794">
    <property type="entry name" value="YdjC"/>
    <property type="match status" value="1"/>
</dbReference>
<keyword evidence="5" id="KW-0119">Carbohydrate metabolism</keyword>
<dbReference type="Gene3D" id="3.20.20.370">
    <property type="entry name" value="Glycoside hydrolase/deacetylase"/>
    <property type="match status" value="1"/>
</dbReference>
<dbReference type="SUPFAM" id="SSF88713">
    <property type="entry name" value="Glycoside hydrolase/deacetylase"/>
    <property type="match status" value="1"/>
</dbReference>
<name>A0AAC8VDM0_9GAMM</name>
<keyword evidence="2" id="KW-0479">Metal-binding</keyword>
<evidence type="ECO:0008006" key="8">
    <source>
        <dbReference type="Google" id="ProtNLM"/>
    </source>
</evidence>
<accession>A0AAC8VDM0</accession>
<evidence type="ECO:0000313" key="7">
    <source>
        <dbReference type="Proteomes" id="UP000242800"/>
    </source>
</evidence>
<reference evidence="6 7" key="1">
    <citation type="journal article" date="2016" name="Int. J. Syst. Evol. Microbiol.">
        <title>Reclassification of Wolbachia persica as Francisella persica comb. nov. and emended description of the family Francisellaceae.</title>
        <authorList>
            <person name="Larson M.A."/>
            <person name="Nalbantoglu U."/>
            <person name="Sayood K."/>
            <person name="Zentz E.B."/>
            <person name="Cer R.Z."/>
            <person name="Iwen P.C."/>
            <person name="Francesconi S.C."/>
            <person name="Bishop-Lilly K.A."/>
            <person name="Mokashi V.P."/>
            <person name="Sjostedt A."/>
            <person name="Hinrichs S.H."/>
        </authorList>
    </citation>
    <scope>NUCLEOTIDE SEQUENCE [LARGE SCALE GENOMIC DNA]</scope>
    <source>
        <strain evidence="6 7">FSC845</strain>
    </source>
</reference>
<dbReference type="EMBL" id="CP012505">
    <property type="protein sequence ID" value="ALB01480.1"/>
    <property type="molecule type" value="Genomic_DNA"/>
</dbReference>
<keyword evidence="3" id="KW-0378">Hydrolase</keyword>
<dbReference type="GO" id="GO:0005975">
    <property type="term" value="P:carbohydrate metabolic process"/>
    <property type="evidence" value="ECO:0007669"/>
    <property type="project" value="InterPro"/>
</dbReference>
<comment type="cofactor">
    <cofactor evidence="1">
        <name>Mg(2+)</name>
        <dbReference type="ChEBI" id="CHEBI:18420"/>
    </cofactor>
</comment>
<evidence type="ECO:0000256" key="3">
    <source>
        <dbReference type="ARBA" id="ARBA00022801"/>
    </source>
</evidence>
<dbReference type="InterPro" id="IPR006879">
    <property type="entry name" value="YdjC-like"/>
</dbReference>
<evidence type="ECO:0000256" key="4">
    <source>
        <dbReference type="ARBA" id="ARBA00022842"/>
    </source>
</evidence>
<dbReference type="CDD" id="cd10807">
    <property type="entry name" value="YdjC_like_3"/>
    <property type="match status" value="1"/>
</dbReference>
<proteinExistence type="predicted"/>
<keyword evidence="4" id="KW-0460">Magnesium</keyword>
<dbReference type="InterPro" id="IPR011330">
    <property type="entry name" value="Glyco_hydro/deAcase_b/a-brl"/>
</dbReference>
<dbReference type="PANTHER" id="PTHR31609:SF1">
    <property type="entry name" value="CARBOHYDRATE DEACETYLASE"/>
    <property type="match status" value="1"/>
</dbReference>
<dbReference type="RefSeq" id="WP_064460896.1">
    <property type="nucleotide sequence ID" value="NZ_CP012505.1"/>
</dbReference>
<dbReference type="KEGG" id="fper:ACH24_01645"/>
<dbReference type="GO" id="GO:0019213">
    <property type="term" value="F:deacetylase activity"/>
    <property type="evidence" value="ECO:0007669"/>
    <property type="project" value="TreeGrafter"/>
</dbReference>
<evidence type="ECO:0000313" key="6">
    <source>
        <dbReference type="EMBL" id="ALB01480.1"/>
    </source>
</evidence>
<sequence>MVKKIIICADDFGMSDNINSAIINLLEKKIINATSCMPNMPAFKLGIVQLRKIYDDFSHVGIHLNLTEGSAFTNPKSITSNRKFLSLSKLLVKSKLRAISYDHVYNELKAQINKFIEHWGELPDFIDGHQHVHHFPVIRKAVINLYKDFNMYTKQTYIRSTYKMDKSNFKSLIIYHSGAKKFYKMLINNNIKHNSSFSGIYSLESNNQDFRRVILEAYAEIKDGGIIMCHPAVDIDIKDPISQSRVKEFAYLNSKQALKDQKDHNIILQ</sequence>
<dbReference type="AlphaFoldDB" id="A0AAC8VDM0"/>
<keyword evidence="7" id="KW-1185">Reference proteome</keyword>